<dbReference type="EMBL" id="CP087164">
    <property type="protein sequence ID" value="UGS34238.1"/>
    <property type="molecule type" value="Genomic_DNA"/>
</dbReference>
<organism evidence="1 2">
    <name type="scientific">Capillimicrobium parvum</name>
    <dbReference type="NCBI Taxonomy" id="2884022"/>
    <lineage>
        <taxon>Bacteria</taxon>
        <taxon>Bacillati</taxon>
        <taxon>Actinomycetota</taxon>
        <taxon>Thermoleophilia</taxon>
        <taxon>Solirubrobacterales</taxon>
        <taxon>Capillimicrobiaceae</taxon>
        <taxon>Capillimicrobium</taxon>
    </lineage>
</organism>
<dbReference type="RefSeq" id="WP_259313927.1">
    <property type="nucleotide sequence ID" value="NZ_CP087164.1"/>
</dbReference>
<dbReference type="AlphaFoldDB" id="A0A9E6XU97"/>
<dbReference type="KEGG" id="sbae:DSM104329_00611"/>
<gene>
    <name evidence="1" type="ORF">DSM104329_00611</name>
</gene>
<reference evidence="1" key="1">
    <citation type="journal article" date="2022" name="Int. J. Syst. Evol. Microbiol.">
        <title>Pseudomonas aegrilactucae sp. nov. and Pseudomonas morbosilactucae sp. nov., pathogens causing bacterial rot of lettuce in Japan.</title>
        <authorList>
            <person name="Sawada H."/>
            <person name="Fujikawa T."/>
            <person name="Satou M."/>
        </authorList>
    </citation>
    <scope>NUCLEOTIDE SEQUENCE</scope>
    <source>
        <strain evidence="1">0166_1</strain>
    </source>
</reference>
<name>A0A9E6XU97_9ACTN</name>
<dbReference type="Proteomes" id="UP001162834">
    <property type="component" value="Chromosome"/>
</dbReference>
<evidence type="ECO:0000313" key="1">
    <source>
        <dbReference type="EMBL" id="UGS34238.1"/>
    </source>
</evidence>
<protein>
    <submittedName>
        <fullName evidence="1">Uncharacterized protein</fullName>
    </submittedName>
</protein>
<evidence type="ECO:0000313" key="2">
    <source>
        <dbReference type="Proteomes" id="UP001162834"/>
    </source>
</evidence>
<accession>A0A9E6XU97</accession>
<keyword evidence="2" id="KW-1185">Reference proteome</keyword>
<proteinExistence type="predicted"/>
<sequence>MILYPGEDVHGILAGSQPTCNFCSEPLDPEQSLFYWILASAEDDIFMHLRCLTPFALRVARDSHEASIVLENPTWRPAGR</sequence>